<proteinExistence type="predicted"/>
<dbReference type="PRINTS" id="PR00413">
    <property type="entry name" value="HADHALOGNASE"/>
</dbReference>
<dbReference type="SFLD" id="SFLDS00003">
    <property type="entry name" value="Haloacid_Dehalogenase"/>
    <property type="match status" value="1"/>
</dbReference>
<dbReference type="NCBIfam" id="TIGR01509">
    <property type="entry name" value="HAD-SF-IA-v3"/>
    <property type="match status" value="1"/>
</dbReference>
<dbReference type="SFLD" id="SFLDG01135">
    <property type="entry name" value="C1.5.6:_HAD__Beta-PGM__Phospha"/>
    <property type="match status" value="1"/>
</dbReference>
<dbReference type="NCBIfam" id="TIGR01549">
    <property type="entry name" value="HAD-SF-IA-v1"/>
    <property type="match status" value="1"/>
</dbReference>
<name>A0ABS7DK14_9FIRM</name>
<evidence type="ECO:0000313" key="1">
    <source>
        <dbReference type="EMBL" id="MBW7571190.1"/>
    </source>
</evidence>
<sequence length="224" mass="25054">MYKACIFDLDGTLANTLASIANFANTAMEQCGYKPIEVEKYKYLVGNGTDRLMHAMLDTALGAQAYTEDDILKMRRIYDDLYESDPTRLVTNYSGMHETLEKLKAEGIRMAVLSNKPHNCTTAIIDALFPQGTFDLCYGQRQEVARKPSPEGALLIADELSVRPENILYIGDTNTDMKTGAAAGMDTVGVLWGFRTEEELKENNANYIVDRPEQIYDIVAGRMR</sequence>
<dbReference type="InterPro" id="IPR023198">
    <property type="entry name" value="PGP-like_dom2"/>
</dbReference>
<dbReference type="InterPro" id="IPR006439">
    <property type="entry name" value="HAD-SF_hydro_IA"/>
</dbReference>
<gene>
    <name evidence="1" type="ORF">J5W02_00040</name>
</gene>
<dbReference type="PANTHER" id="PTHR43434:SF1">
    <property type="entry name" value="PHOSPHOGLYCOLATE PHOSPHATASE"/>
    <property type="match status" value="1"/>
</dbReference>
<keyword evidence="2" id="KW-1185">Reference proteome</keyword>
<organism evidence="1 2">
    <name type="scientific">Caproiciproducens faecalis</name>
    <dbReference type="NCBI Taxonomy" id="2820301"/>
    <lineage>
        <taxon>Bacteria</taxon>
        <taxon>Bacillati</taxon>
        <taxon>Bacillota</taxon>
        <taxon>Clostridia</taxon>
        <taxon>Eubacteriales</taxon>
        <taxon>Acutalibacteraceae</taxon>
        <taxon>Caproiciproducens</taxon>
    </lineage>
</organism>
<dbReference type="EMBL" id="JAGFNZ010000001">
    <property type="protein sequence ID" value="MBW7571190.1"/>
    <property type="molecule type" value="Genomic_DNA"/>
</dbReference>
<dbReference type="InterPro" id="IPR041492">
    <property type="entry name" value="HAD_2"/>
</dbReference>
<dbReference type="InterPro" id="IPR036412">
    <property type="entry name" value="HAD-like_sf"/>
</dbReference>
<dbReference type="Pfam" id="PF13419">
    <property type="entry name" value="HAD_2"/>
    <property type="match status" value="1"/>
</dbReference>
<dbReference type="RefSeq" id="WP_219938343.1">
    <property type="nucleotide sequence ID" value="NZ_JAGFNZ010000001.1"/>
</dbReference>
<dbReference type="SFLD" id="SFLDG01129">
    <property type="entry name" value="C1.5:_HAD__Beta-PGM__Phosphata"/>
    <property type="match status" value="1"/>
</dbReference>
<dbReference type="GO" id="GO:0016787">
    <property type="term" value="F:hydrolase activity"/>
    <property type="evidence" value="ECO:0007669"/>
    <property type="project" value="UniProtKB-KW"/>
</dbReference>
<dbReference type="InterPro" id="IPR050155">
    <property type="entry name" value="HAD-like_hydrolase_sf"/>
</dbReference>
<dbReference type="Gene3D" id="1.10.150.240">
    <property type="entry name" value="Putative phosphatase, domain 2"/>
    <property type="match status" value="1"/>
</dbReference>
<comment type="caution">
    <text evidence="1">The sequence shown here is derived from an EMBL/GenBank/DDBJ whole genome shotgun (WGS) entry which is preliminary data.</text>
</comment>
<dbReference type="InterPro" id="IPR023214">
    <property type="entry name" value="HAD_sf"/>
</dbReference>
<dbReference type="Proteomes" id="UP000719942">
    <property type="component" value="Unassembled WGS sequence"/>
</dbReference>
<protein>
    <submittedName>
        <fullName evidence="1">HAD family hydrolase</fullName>
    </submittedName>
</protein>
<dbReference type="PANTHER" id="PTHR43434">
    <property type="entry name" value="PHOSPHOGLYCOLATE PHOSPHATASE"/>
    <property type="match status" value="1"/>
</dbReference>
<dbReference type="SUPFAM" id="SSF56784">
    <property type="entry name" value="HAD-like"/>
    <property type="match status" value="1"/>
</dbReference>
<reference evidence="1 2" key="1">
    <citation type="submission" date="2021-03" db="EMBL/GenBank/DDBJ databases">
        <title>Caproiciproducens sp. nov. isolated from feces of cow.</title>
        <authorList>
            <person name="Choi J.-Y."/>
        </authorList>
    </citation>
    <scope>NUCLEOTIDE SEQUENCE [LARGE SCALE GENOMIC DNA]</scope>
    <source>
        <strain evidence="1 2">AGMB10547</strain>
    </source>
</reference>
<keyword evidence="1" id="KW-0378">Hydrolase</keyword>
<dbReference type="Gene3D" id="3.40.50.1000">
    <property type="entry name" value="HAD superfamily/HAD-like"/>
    <property type="match status" value="1"/>
</dbReference>
<accession>A0ABS7DK14</accession>
<evidence type="ECO:0000313" key="2">
    <source>
        <dbReference type="Proteomes" id="UP000719942"/>
    </source>
</evidence>